<comment type="caution">
    <text evidence="2">The sequence shown here is derived from an EMBL/GenBank/DDBJ whole genome shotgun (WGS) entry which is preliminary data.</text>
</comment>
<gene>
    <name evidence="2" type="ORF">FOZ62_002754</name>
</gene>
<feature type="transmembrane region" description="Helical" evidence="1">
    <location>
        <begin position="56"/>
        <end position="76"/>
    </location>
</feature>
<keyword evidence="1" id="KW-1133">Transmembrane helix</keyword>
<evidence type="ECO:0000313" key="2">
    <source>
        <dbReference type="EMBL" id="KAF4741889.1"/>
    </source>
</evidence>
<keyword evidence="1" id="KW-0812">Transmembrane</keyword>
<reference evidence="2 3" key="1">
    <citation type="submission" date="2020-04" db="EMBL/GenBank/DDBJ databases">
        <title>Perkinsus olseni comparative genomics.</title>
        <authorList>
            <person name="Bogema D.R."/>
        </authorList>
    </citation>
    <scope>NUCLEOTIDE SEQUENCE [LARGE SCALE GENOMIC DNA]</scope>
    <source>
        <strain evidence="2">ATCC PRA-205</strain>
    </source>
</reference>
<organism evidence="2 3">
    <name type="scientific">Perkinsus olseni</name>
    <name type="common">Perkinsus atlanticus</name>
    <dbReference type="NCBI Taxonomy" id="32597"/>
    <lineage>
        <taxon>Eukaryota</taxon>
        <taxon>Sar</taxon>
        <taxon>Alveolata</taxon>
        <taxon>Perkinsozoa</taxon>
        <taxon>Perkinsea</taxon>
        <taxon>Perkinsida</taxon>
        <taxon>Perkinsidae</taxon>
        <taxon>Perkinsus</taxon>
    </lineage>
</organism>
<feature type="non-terminal residue" evidence="2">
    <location>
        <position position="155"/>
    </location>
</feature>
<keyword evidence="1" id="KW-0472">Membrane</keyword>
<dbReference type="AlphaFoldDB" id="A0A7J6T9F1"/>
<name>A0A7J6T9F1_PEROL</name>
<proteinExistence type="predicted"/>
<evidence type="ECO:0000313" key="3">
    <source>
        <dbReference type="Proteomes" id="UP000574390"/>
    </source>
</evidence>
<protein>
    <submittedName>
        <fullName evidence="2">Uncharacterized protein</fullName>
    </submittedName>
</protein>
<evidence type="ECO:0000256" key="1">
    <source>
        <dbReference type="SAM" id="Phobius"/>
    </source>
</evidence>
<accession>A0A7J6T9F1</accession>
<dbReference type="EMBL" id="JABANM010008865">
    <property type="protein sequence ID" value="KAF4741889.1"/>
    <property type="molecule type" value="Genomic_DNA"/>
</dbReference>
<dbReference type="Proteomes" id="UP000574390">
    <property type="component" value="Unassembled WGS sequence"/>
</dbReference>
<sequence>IVRTRYDSAVCLASIEASNSELIPFLLDDLSQMTLARLEIWDGNLFWHQASKDRRYVSSMRACFRLPLLFLVILIIREEVGQGSKKLTAFHMTDIAVTGITMINLIRAFCSTSTIDYTIGLTLSPSSNTLDYPHETTDIFNAASCLSLQTLVISP</sequence>